<keyword evidence="1" id="KW-1133">Transmembrane helix</keyword>
<reference evidence="2 3" key="1">
    <citation type="submission" date="2018-03" db="EMBL/GenBank/DDBJ databases">
        <title>Genomic Encyclopedia of Archaeal and Bacterial Type Strains, Phase II (KMG-II): from individual species to whole genera.</title>
        <authorList>
            <person name="Goeker M."/>
        </authorList>
    </citation>
    <scope>NUCLEOTIDE SEQUENCE [LARGE SCALE GENOMIC DNA]</scope>
    <source>
        <strain evidence="2 3">DSM 28354</strain>
    </source>
</reference>
<feature type="transmembrane region" description="Helical" evidence="1">
    <location>
        <begin position="89"/>
        <end position="113"/>
    </location>
</feature>
<dbReference type="EMBL" id="PVTE01000023">
    <property type="protein sequence ID" value="PRY31044.1"/>
    <property type="molecule type" value="Genomic_DNA"/>
</dbReference>
<dbReference type="OrthoDB" id="956535at2"/>
<sequence>MDESIPSGFTQQAARVFNQQLANPDPKTAANLTQEMEQARLESYRQDTHERRTFARYIFWMVALWLLGIFAVVVCRGVKALNFELSDTVMVALITTTTINVAAFFLAVTKYLFPVSRSRPTAYE</sequence>
<dbReference type="RefSeq" id="WP_106139888.1">
    <property type="nucleotide sequence ID" value="NZ_PVTE01000023.1"/>
</dbReference>
<feature type="transmembrane region" description="Helical" evidence="1">
    <location>
        <begin position="54"/>
        <end position="74"/>
    </location>
</feature>
<keyword evidence="1" id="KW-0472">Membrane</keyword>
<protein>
    <submittedName>
        <fullName evidence="2">Uncharacterized protein</fullName>
    </submittedName>
</protein>
<accession>A0A2T0SC96</accession>
<evidence type="ECO:0000313" key="3">
    <source>
        <dbReference type="Proteomes" id="UP000238375"/>
    </source>
</evidence>
<evidence type="ECO:0000313" key="2">
    <source>
        <dbReference type="EMBL" id="PRY31044.1"/>
    </source>
</evidence>
<keyword evidence="3" id="KW-1185">Reference proteome</keyword>
<comment type="caution">
    <text evidence="2">The sequence shown here is derived from an EMBL/GenBank/DDBJ whole genome shotgun (WGS) entry which is preliminary data.</text>
</comment>
<gene>
    <name evidence="2" type="ORF">CLV58_1237</name>
</gene>
<dbReference type="Proteomes" id="UP000238375">
    <property type="component" value="Unassembled WGS sequence"/>
</dbReference>
<evidence type="ECO:0000256" key="1">
    <source>
        <dbReference type="SAM" id="Phobius"/>
    </source>
</evidence>
<keyword evidence="1" id="KW-0812">Transmembrane</keyword>
<dbReference type="AlphaFoldDB" id="A0A2T0SC96"/>
<organism evidence="2 3">
    <name type="scientific">Spirosoma oryzae</name>
    <dbReference type="NCBI Taxonomy" id="1469603"/>
    <lineage>
        <taxon>Bacteria</taxon>
        <taxon>Pseudomonadati</taxon>
        <taxon>Bacteroidota</taxon>
        <taxon>Cytophagia</taxon>
        <taxon>Cytophagales</taxon>
        <taxon>Cytophagaceae</taxon>
        <taxon>Spirosoma</taxon>
    </lineage>
</organism>
<name>A0A2T0SC96_9BACT</name>
<proteinExistence type="predicted"/>